<reference evidence="1 2" key="1">
    <citation type="submission" date="2017-04" db="EMBL/GenBank/DDBJ databases">
        <title>Draft genome sequence of Tuber borchii Vittad., a whitish edible truffle.</title>
        <authorList>
            <consortium name="DOE Joint Genome Institute"/>
            <person name="Murat C."/>
            <person name="Kuo A."/>
            <person name="Barry K.W."/>
            <person name="Clum A."/>
            <person name="Dockter R.B."/>
            <person name="Fauchery L."/>
            <person name="Iotti M."/>
            <person name="Kohler A."/>
            <person name="Labutti K."/>
            <person name="Lindquist E.A."/>
            <person name="Lipzen A."/>
            <person name="Ohm R.A."/>
            <person name="Wang M."/>
            <person name="Grigoriev I.V."/>
            <person name="Zambonelli A."/>
            <person name="Martin F.M."/>
        </authorList>
    </citation>
    <scope>NUCLEOTIDE SEQUENCE [LARGE SCALE GENOMIC DNA]</scope>
    <source>
        <strain evidence="1 2">Tbo3840</strain>
    </source>
</reference>
<comment type="caution">
    <text evidence="1">The sequence shown here is derived from an EMBL/GenBank/DDBJ whole genome shotgun (WGS) entry which is preliminary data.</text>
</comment>
<proteinExistence type="predicted"/>
<evidence type="ECO:0000313" key="2">
    <source>
        <dbReference type="Proteomes" id="UP000244722"/>
    </source>
</evidence>
<organism evidence="1 2">
    <name type="scientific">Tuber borchii</name>
    <name type="common">White truffle</name>
    <dbReference type="NCBI Taxonomy" id="42251"/>
    <lineage>
        <taxon>Eukaryota</taxon>
        <taxon>Fungi</taxon>
        <taxon>Dikarya</taxon>
        <taxon>Ascomycota</taxon>
        <taxon>Pezizomycotina</taxon>
        <taxon>Pezizomycetes</taxon>
        <taxon>Pezizales</taxon>
        <taxon>Tuberaceae</taxon>
        <taxon>Tuber</taxon>
    </lineage>
</organism>
<gene>
    <name evidence="1" type="ORF">B9Z19DRAFT_1131166</name>
</gene>
<dbReference type="EMBL" id="NESQ01000227">
    <property type="protein sequence ID" value="PUU75510.1"/>
    <property type="molecule type" value="Genomic_DNA"/>
</dbReference>
<dbReference type="InterPro" id="IPR043519">
    <property type="entry name" value="NT_sf"/>
</dbReference>
<protein>
    <submittedName>
        <fullName evidence="1">Uncharacterized protein</fullName>
    </submittedName>
</protein>
<dbReference type="OrthoDB" id="5397552at2759"/>
<evidence type="ECO:0000313" key="1">
    <source>
        <dbReference type="EMBL" id="PUU75510.1"/>
    </source>
</evidence>
<dbReference type="Gene3D" id="3.30.460.40">
    <property type="match status" value="1"/>
</dbReference>
<dbReference type="Proteomes" id="UP000244722">
    <property type="component" value="Unassembled WGS sequence"/>
</dbReference>
<sequence length="217" mass="23655">MEAVDNTQRLSEVVTAVVNLERSLGENFILVGGASLVCQGSERVTSDVDLLLPGASIPRLAHSLTQSPEVVRRAGVIYSTAGGSEFPVDILETLGIKIRCCFLHNDETPGGIQKQASDLVDITFICDKMKLPGKVVDDEVAKAILIGCFNMQLVKDRLKEMGSLALFLSVGGDKFQVPWEEDSEEQHEYYLELIADEAEPAGQQGVTEEAFCKGNFY</sequence>
<keyword evidence="2" id="KW-1185">Reference proteome</keyword>
<name>A0A2T6ZJ42_TUBBO</name>
<dbReference type="SUPFAM" id="SSF81301">
    <property type="entry name" value="Nucleotidyltransferase"/>
    <property type="match status" value="1"/>
</dbReference>
<accession>A0A2T6ZJ42</accession>
<dbReference type="AlphaFoldDB" id="A0A2T6ZJ42"/>